<dbReference type="InterPro" id="IPR032710">
    <property type="entry name" value="NTF2-like_dom_sf"/>
</dbReference>
<sequence>MSQSVEARNRALVLEAFDTLFNKRDYAAAERFWSPNYVQHSAHIGPGREGLFDLIKGIPASLKYEPGVIVAEGDFVIVHGRFSGTGRPRSWIAADVVRIADGVLAEHWDVLQDEAAREESKSGLPMFGDSFVD</sequence>
<evidence type="ECO:0000259" key="1">
    <source>
        <dbReference type="Pfam" id="PF12680"/>
    </source>
</evidence>
<evidence type="ECO:0000313" key="2">
    <source>
        <dbReference type="EMBL" id="SHH45741.1"/>
    </source>
</evidence>
<reference evidence="2 3" key="1">
    <citation type="submission" date="2016-11" db="EMBL/GenBank/DDBJ databases">
        <authorList>
            <person name="Jaros S."/>
            <person name="Januszkiewicz K."/>
            <person name="Wedrychowicz H."/>
        </authorList>
    </citation>
    <scope>NUCLEOTIDE SEQUENCE [LARGE SCALE GENOMIC DNA]</scope>
    <source>
        <strain evidence="2 3">GAS138</strain>
    </source>
</reference>
<dbReference type="OrthoDB" id="8410224at2"/>
<dbReference type="InterPro" id="IPR037401">
    <property type="entry name" value="SnoaL-like"/>
</dbReference>
<dbReference type="Proteomes" id="UP000189796">
    <property type="component" value="Chromosome I"/>
</dbReference>
<dbReference type="EMBL" id="LT670817">
    <property type="protein sequence ID" value="SHH45741.1"/>
    <property type="molecule type" value="Genomic_DNA"/>
</dbReference>
<name>A0A1M5T4Q4_9BRAD</name>
<proteinExistence type="predicted"/>
<gene>
    <name evidence="2" type="ORF">SAMN05443248_4868</name>
</gene>
<accession>A0A1M5T4Q4</accession>
<dbReference type="SUPFAM" id="SSF54427">
    <property type="entry name" value="NTF2-like"/>
    <property type="match status" value="1"/>
</dbReference>
<feature type="domain" description="SnoaL-like" evidence="1">
    <location>
        <begin position="15"/>
        <end position="107"/>
    </location>
</feature>
<organism evidence="2 3">
    <name type="scientific">Bradyrhizobium erythrophlei</name>
    <dbReference type="NCBI Taxonomy" id="1437360"/>
    <lineage>
        <taxon>Bacteria</taxon>
        <taxon>Pseudomonadati</taxon>
        <taxon>Pseudomonadota</taxon>
        <taxon>Alphaproteobacteria</taxon>
        <taxon>Hyphomicrobiales</taxon>
        <taxon>Nitrobacteraceae</taxon>
        <taxon>Bradyrhizobium</taxon>
    </lineage>
</organism>
<dbReference type="RefSeq" id="WP_079603595.1">
    <property type="nucleotide sequence ID" value="NZ_LT670817.1"/>
</dbReference>
<dbReference type="AlphaFoldDB" id="A0A1M5T4Q4"/>
<dbReference type="Pfam" id="PF12680">
    <property type="entry name" value="SnoaL_2"/>
    <property type="match status" value="1"/>
</dbReference>
<evidence type="ECO:0000313" key="3">
    <source>
        <dbReference type="Proteomes" id="UP000189796"/>
    </source>
</evidence>
<protein>
    <submittedName>
        <fullName evidence="2">Predicted SnoaL-like aldol condensation-catalyzing enzyme</fullName>
    </submittedName>
</protein>
<dbReference type="Gene3D" id="3.10.450.50">
    <property type="match status" value="1"/>
</dbReference>